<feature type="domain" description="General secretion pathway GspH" evidence="9">
    <location>
        <begin position="51"/>
        <end position="128"/>
    </location>
</feature>
<evidence type="ECO:0000256" key="4">
    <source>
        <dbReference type="ARBA" id="ARBA00022519"/>
    </source>
</evidence>
<comment type="caution">
    <text evidence="10">The sequence shown here is derived from an EMBL/GenBank/DDBJ whole genome shotgun (WGS) entry which is preliminary data.</text>
</comment>
<sequence length="150" mass="16820">MTGNGRNRREAGWTLVELILILSLLGLLAMLSLPAFSRIGERAEREMFLHSIASDLQLAQVEAVSRRQEVIVHLDSKNHLITVKQGNNLLRKTTIPPRYQLKSNYPANRIVFRETGQVKGGTLQLYLGGQLTGTIKMQVASGRPKVEMER</sequence>
<dbReference type="Proteomes" id="UP000535491">
    <property type="component" value="Unassembled WGS sequence"/>
</dbReference>
<protein>
    <submittedName>
        <fullName evidence="10">GspH/FimT family protein</fullName>
    </submittedName>
</protein>
<keyword evidence="11" id="KW-1185">Reference proteome</keyword>
<keyword evidence="2" id="KW-1003">Cell membrane</keyword>
<evidence type="ECO:0000256" key="2">
    <source>
        <dbReference type="ARBA" id="ARBA00022475"/>
    </source>
</evidence>
<dbReference type="Pfam" id="PF12019">
    <property type="entry name" value="GspH"/>
    <property type="match status" value="1"/>
</dbReference>
<dbReference type="InterPro" id="IPR022346">
    <property type="entry name" value="T2SS_GspH"/>
</dbReference>
<keyword evidence="3" id="KW-0488">Methylation</keyword>
<evidence type="ECO:0000313" key="10">
    <source>
        <dbReference type="EMBL" id="MBA4493270.1"/>
    </source>
</evidence>
<evidence type="ECO:0000313" key="11">
    <source>
        <dbReference type="Proteomes" id="UP000535491"/>
    </source>
</evidence>
<accession>A0A7W1WNQ8</accession>
<dbReference type="RefSeq" id="WP_181750467.1">
    <property type="nucleotide sequence ID" value="NZ_JACEIQ010000001.1"/>
</dbReference>
<keyword evidence="6 8" id="KW-1133">Transmembrane helix</keyword>
<keyword evidence="7 8" id="KW-0472">Membrane</keyword>
<dbReference type="GO" id="GO:0015627">
    <property type="term" value="C:type II protein secretion system complex"/>
    <property type="evidence" value="ECO:0007669"/>
    <property type="project" value="InterPro"/>
</dbReference>
<comment type="subcellular location">
    <subcellularLocation>
        <location evidence="1">Cell inner membrane</location>
        <topology evidence="1">Single-pass membrane protein</topology>
    </subcellularLocation>
</comment>
<evidence type="ECO:0000256" key="7">
    <source>
        <dbReference type="ARBA" id="ARBA00023136"/>
    </source>
</evidence>
<evidence type="ECO:0000256" key="1">
    <source>
        <dbReference type="ARBA" id="ARBA00004377"/>
    </source>
</evidence>
<dbReference type="GO" id="GO:0005886">
    <property type="term" value="C:plasma membrane"/>
    <property type="evidence" value="ECO:0007669"/>
    <property type="project" value="UniProtKB-SubCell"/>
</dbReference>
<evidence type="ECO:0000259" key="9">
    <source>
        <dbReference type="Pfam" id="PF12019"/>
    </source>
</evidence>
<dbReference type="InterPro" id="IPR045584">
    <property type="entry name" value="Pilin-like"/>
</dbReference>
<evidence type="ECO:0000256" key="5">
    <source>
        <dbReference type="ARBA" id="ARBA00022692"/>
    </source>
</evidence>
<dbReference type="GO" id="GO:0030420">
    <property type="term" value="P:establishment of competence for transformation"/>
    <property type="evidence" value="ECO:0007669"/>
    <property type="project" value="InterPro"/>
</dbReference>
<evidence type="ECO:0000256" key="3">
    <source>
        <dbReference type="ARBA" id="ARBA00022481"/>
    </source>
</evidence>
<keyword evidence="4" id="KW-0997">Cell inner membrane</keyword>
<evidence type="ECO:0000256" key="8">
    <source>
        <dbReference type="SAM" id="Phobius"/>
    </source>
</evidence>
<dbReference type="SUPFAM" id="SSF54523">
    <property type="entry name" value="Pili subunits"/>
    <property type="match status" value="1"/>
</dbReference>
<reference evidence="10 11" key="1">
    <citation type="submission" date="2020-07" db="EMBL/GenBank/DDBJ databases">
        <authorList>
            <person name="Feng H."/>
        </authorList>
    </citation>
    <scope>NUCLEOTIDE SEQUENCE [LARGE SCALE GENOMIC DNA]</scope>
    <source>
        <strain evidence="11">s-10</strain>
    </source>
</reference>
<proteinExistence type="predicted"/>
<dbReference type="AlphaFoldDB" id="A0A7W1WNQ8"/>
<dbReference type="InterPro" id="IPR016785">
    <property type="entry name" value="ComGD"/>
</dbReference>
<evidence type="ECO:0000256" key="6">
    <source>
        <dbReference type="ARBA" id="ARBA00022989"/>
    </source>
</evidence>
<organism evidence="10 11">
    <name type="scientific">Paenactinomyces guangxiensis</name>
    <dbReference type="NCBI Taxonomy" id="1490290"/>
    <lineage>
        <taxon>Bacteria</taxon>
        <taxon>Bacillati</taxon>
        <taxon>Bacillota</taxon>
        <taxon>Bacilli</taxon>
        <taxon>Bacillales</taxon>
        <taxon>Thermoactinomycetaceae</taxon>
        <taxon>Paenactinomyces</taxon>
    </lineage>
</organism>
<name>A0A7W1WNQ8_9BACL</name>
<dbReference type="Gene3D" id="3.30.700.10">
    <property type="entry name" value="Glycoprotein, Type 4 Pilin"/>
    <property type="match status" value="1"/>
</dbReference>
<dbReference type="PIRSF" id="PIRSF021292">
    <property type="entry name" value="Competence_ComGD"/>
    <property type="match status" value="1"/>
</dbReference>
<dbReference type="GO" id="GO:0015628">
    <property type="term" value="P:protein secretion by the type II secretion system"/>
    <property type="evidence" value="ECO:0007669"/>
    <property type="project" value="InterPro"/>
</dbReference>
<gene>
    <name evidence="10" type="ORF">H1191_02955</name>
</gene>
<feature type="transmembrane region" description="Helical" evidence="8">
    <location>
        <begin position="12"/>
        <end position="36"/>
    </location>
</feature>
<keyword evidence="5 8" id="KW-0812">Transmembrane</keyword>
<dbReference type="EMBL" id="JACEIQ010000001">
    <property type="protein sequence ID" value="MBA4493270.1"/>
    <property type="molecule type" value="Genomic_DNA"/>
</dbReference>